<evidence type="ECO:0000313" key="2">
    <source>
        <dbReference type="Proteomes" id="UP000705379"/>
    </source>
</evidence>
<comment type="caution">
    <text evidence="1">The sequence shown here is derived from an EMBL/GenBank/DDBJ whole genome shotgun (WGS) entry which is preliminary data.</text>
</comment>
<dbReference type="RefSeq" id="WP_213217531.1">
    <property type="nucleotide sequence ID" value="NZ_QTKU01000005.1"/>
</dbReference>
<dbReference type="AlphaFoldDB" id="A0A944CFS9"/>
<proteinExistence type="predicted"/>
<organism evidence="1 2">
    <name type="scientific">Roseibium polysiphoniae</name>
    <dbReference type="NCBI Taxonomy" id="2571221"/>
    <lineage>
        <taxon>Bacteria</taxon>
        <taxon>Pseudomonadati</taxon>
        <taxon>Pseudomonadota</taxon>
        <taxon>Alphaproteobacteria</taxon>
        <taxon>Hyphomicrobiales</taxon>
        <taxon>Stappiaceae</taxon>
        <taxon>Roseibium</taxon>
    </lineage>
</organism>
<accession>A0A944CFS9</accession>
<dbReference type="EMBL" id="QTKU01000005">
    <property type="protein sequence ID" value="MBS8262244.1"/>
    <property type="molecule type" value="Genomic_DNA"/>
</dbReference>
<sequence length="122" mass="13047">MTTTAALTILLTNSSSQNLTLKSCKVIGSSSASTLKLPETLTRGTYGGLGLPSSETPYIAEWVYTPNDGNTLLSFTTSLNGPTGLTIIPAETGHDARFWQLGEGPDLTNEGWIVRYYYAAKP</sequence>
<gene>
    <name evidence="1" type="ORF">DYI23_18595</name>
</gene>
<dbReference type="Proteomes" id="UP000705379">
    <property type="component" value="Unassembled WGS sequence"/>
</dbReference>
<protein>
    <submittedName>
        <fullName evidence="1">Uncharacterized protein</fullName>
    </submittedName>
</protein>
<reference evidence="1" key="2">
    <citation type="journal article" date="2021" name="Microorganisms">
        <title>Bacterial Dimethylsulfoniopropionate Biosynthesis in the East China Sea.</title>
        <authorList>
            <person name="Liu J."/>
            <person name="Zhang Y."/>
            <person name="Liu J."/>
            <person name="Zhong H."/>
            <person name="Williams B.T."/>
            <person name="Zheng Y."/>
            <person name="Curson A.R.J."/>
            <person name="Sun C."/>
            <person name="Sun H."/>
            <person name="Song D."/>
            <person name="Wagner Mackenzie B."/>
            <person name="Bermejo Martinez A."/>
            <person name="Todd J.D."/>
            <person name="Zhang X.H."/>
        </authorList>
    </citation>
    <scope>NUCLEOTIDE SEQUENCE</scope>
    <source>
        <strain evidence="1">AESS21</strain>
    </source>
</reference>
<name>A0A944CFS9_9HYPH</name>
<evidence type="ECO:0000313" key="1">
    <source>
        <dbReference type="EMBL" id="MBS8262244.1"/>
    </source>
</evidence>
<reference evidence="1" key="1">
    <citation type="submission" date="2018-08" db="EMBL/GenBank/DDBJ databases">
        <authorList>
            <person name="Jin W."/>
            <person name="Wang H."/>
            <person name="Yang Y."/>
            <person name="Li M."/>
            <person name="Liu J."/>
        </authorList>
    </citation>
    <scope>NUCLEOTIDE SEQUENCE</scope>
    <source>
        <strain evidence="1">AESS21</strain>
    </source>
</reference>